<evidence type="ECO:0000256" key="1">
    <source>
        <dbReference type="SAM" id="MobiDB-lite"/>
    </source>
</evidence>
<organism evidence="2">
    <name type="scientific">mine drainage metagenome</name>
    <dbReference type="NCBI Taxonomy" id="410659"/>
    <lineage>
        <taxon>unclassified sequences</taxon>
        <taxon>metagenomes</taxon>
        <taxon>ecological metagenomes</taxon>
    </lineage>
</organism>
<dbReference type="AlphaFoldDB" id="E6PZ67"/>
<gene>
    <name evidence="2" type="ORF">CARN3_1228</name>
</gene>
<feature type="region of interest" description="Disordered" evidence="1">
    <location>
        <begin position="1"/>
        <end position="23"/>
    </location>
</feature>
<accession>E6PZ67</accession>
<evidence type="ECO:0000313" key="2">
    <source>
        <dbReference type="EMBL" id="CBI00226.1"/>
    </source>
</evidence>
<reference evidence="2" key="1">
    <citation type="submission" date="2009-10" db="EMBL/GenBank/DDBJ databases">
        <title>Diversity of trophic interactions inside an arsenic-rich microbial ecosystem.</title>
        <authorList>
            <person name="Bertin P.N."/>
            <person name="Heinrich-Salmeron A."/>
            <person name="Pelletier E."/>
            <person name="Goulhen-Chollet F."/>
            <person name="Arsene-Ploetze F."/>
            <person name="Gallien S."/>
            <person name="Calteau A."/>
            <person name="Vallenet D."/>
            <person name="Casiot C."/>
            <person name="Chane-Woon-Ming B."/>
            <person name="Giloteaux L."/>
            <person name="Barakat M."/>
            <person name="Bonnefoy V."/>
            <person name="Bruneel O."/>
            <person name="Chandler M."/>
            <person name="Cleiss J."/>
            <person name="Duran R."/>
            <person name="Elbaz-Poulichet F."/>
            <person name="Fonknechten N."/>
            <person name="Lauga B."/>
            <person name="Mornico D."/>
            <person name="Ortet P."/>
            <person name="Schaeffer C."/>
            <person name="Siguier P."/>
            <person name="Alexander Thil Smith A."/>
            <person name="Van Dorsselaer A."/>
            <person name="Weissenbach J."/>
            <person name="Medigue C."/>
            <person name="Le Paslier D."/>
        </authorList>
    </citation>
    <scope>NUCLEOTIDE SEQUENCE</scope>
</reference>
<sequence>MRGGHSQILRDTHPPDLLTGKVI</sequence>
<dbReference type="EMBL" id="CABN01000107">
    <property type="protein sequence ID" value="CBI00226.1"/>
    <property type="molecule type" value="Genomic_DNA"/>
</dbReference>
<protein>
    <submittedName>
        <fullName evidence="2">Uncharacterized protein</fullName>
    </submittedName>
</protein>
<comment type="caution">
    <text evidence="2">The sequence shown here is derived from an EMBL/GenBank/DDBJ whole genome shotgun (WGS) entry which is preliminary data.</text>
</comment>
<name>E6PZ67_9ZZZZ</name>
<proteinExistence type="predicted"/>